<organism evidence="3 4">
    <name type="scientific">Paralvinella palmiformis</name>
    <dbReference type="NCBI Taxonomy" id="53620"/>
    <lineage>
        <taxon>Eukaryota</taxon>
        <taxon>Metazoa</taxon>
        <taxon>Spiralia</taxon>
        <taxon>Lophotrochozoa</taxon>
        <taxon>Annelida</taxon>
        <taxon>Polychaeta</taxon>
        <taxon>Sedentaria</taxon>
        <taxon>Canalipalpata</taxon>
        <taxon>Terebellida</taxon>
        <taxon>Terebelliformia</taxon>
        <taxon>Alvinellidae</taxon>
        <taxon>Paralvinella</taxon>
    </lineage>
</organism>
<gene>
    <name evidence="3" type="ORF">LSH36_67g04065</name>
</gene>
<evidence type="ECO:0000313" key="4">
    <source>
        <dbReference type="Proteomes" id="UP001208570"/>
    </source>
</evidence>
<keyword evidence="2" id="KW-1133">Transmembrane helix</keyword>
<dbReference type="Proteomes" id="UP001208570">
    <property type="component" value="Unassembled WGS sequence"/>
</dbReference>
<sequence>MQRDDKQGKIPSDQVSSQKATGGVNTASQDNSEVNPDSASRPTGSQARMSHSQAQLHQTCKQYSKLQQSRRREPKNVLTRIESNYMWQLLFRFDVFLITTSIMIHDYVYGGND</sequence>
<dbReference type="EMBL" id="JAODUP010000067">
    <property type="protein sequence ID" value="KAK2164248.1"/>
    <property type="molecule type" value="Genomic_DNA"/>
</dbReference>
<protein>
    <submittedName>
        <fullName evidence="3">Uncharacterized protein</fullName>
    </submittedName>
</protein>
<keyword evidence="2" id="KW-0472">Membrane</keyword>
<evidence type="ECO:0000256" key="1">
    <source>
        <dbReference type="SAM" id="MobiDB-lite"/>
    </source>
</evidence>
<feature type="compositionally biased region" description="Polar residues" evidence="1">
    <location>
        <begin position="13"/>
        <end position="67"/>
    </location>
</feature>
<feature type="region of interest" description="Disordered" evidence="1">
    <location>
        <begin position="1"/>
        <end position="74"/>
    </location>
</feature>
<keyword evidence="4" id="KW-1185">Reference proteome</keyword>
<evidence type="ECO:0000313" key="3">
    <source>
        <dbReference type="EMBL" id="KAK2164248.1"/>
    </source>
</evidence>
<evidence type="ECO:0000256" key="2">
    <source>
        <dbReference type="SAM" id="Phobius"/>
    </source>
</evidence>
<feature type="transmembrane region" description="Helical" evidence="2">
    <location>
        <begin position="89"/>
        <end position="109"/>
    </location>
</feature>
<name>A0AAD9K508_9ANNE</name>
<accession>A0AAD9K508</accession>
<dbReference type="AlphaFoldDB" id="A0AAD9K508"/>
<proteinExistence type="predicted"/>
<keyword evidence="2" id="KW-0812">Transmembrane</keyword>
<comment type="caution">
    <text evidence="3">The sequence shown here is derived from an EMBL/GenBank/DDBJ whole genome shotgun (WGS) entry which is preliminary data.</text>
</comment>
<reference evidence="3" key="1">
    <citation type="journal article" date="2023" name="Mol. Biol. Evol.">
        <title>Third-Generation Sequencing Reveals the Adaptive Role of the Epigenome in Three Deep-Sea Polychaetes.</title>
        <authorList>
            <person name="Perez M."/>
            <person name="Aroh O."/>
            <person name="Sun Y."/>
            <person name="Lan Y."/>
            <person name="Juniper S.K."/>
            <person name="Young C.R."/>
            <person name="Angers B."/>
            <person name="Qian P.Y."/>
        </authorList>
    </citation>
    <scope>NUCLEOTIDE SEQUENCE</scope>
    <source>
        <strain evidence="3">P08H-3</strain>
    </source>
</reference>